<protein>
    <submittedName>
        <fullName evidence="1">15-hydroxyprostaglandin dehydrogenase</fullName>
    </submittedName>
</protein>
<keyword evidence="2" id="KW-1185">Reference proteome</keyword>
<organism evidence="1 2">
    <name type="scientific">Trichonephila clavipes</name>
    <name type="common">Golden silk orbweaver</name>
    <name type="synonym">Nephila clavipes</name>
    <dbReference type="NCBI Taxonomy" id="2585209"/>
    <lineage>
        <taxon>Eukaryota</taxon>
        <taxon>Metazoa</taxon>
        <taxon>Ecdysozoa</taxon>
        <taxon>Arthropoda</taxon>
        <taxon>Chelicerata</taxon>
        <taxon>Arachnida</taxon>
        <taxon>Araneae</taxon>
        <taxon>Araneomorphae</taxon>
        <taxon>Entelegynae</taxon>
        <taxon>Araneoidea</taxon>
        <taxon>Nephilidae</taxon>
        <taxon>Trichonephila</taxon>
    </lineage>
</organism>
<evidence type="ECO:0000313" key="1">
    <source>
        <dbReference type="EMBL" id="GFY04751.1"/>
    </source>
</evidence>
<sequence>MPTHGSALSRLDTLCCPEANGPTNLEQPTLNHVQSDTMASAVLADPTRALQETNRWSGPTIEESENDVGSFEQLLLYADEHYLAGKLLLGDHLGKVLHGVEEYHQRSVDPLRRSCRCSGVKGSARKGRLDLRFASARCLKIVCGTIATPTSARILERVRGVHKCLPHYPSILSPRGFPDRSRTGFPSVGTFSCPMLLTISKGIFRTVDLANNTARRPACSFYHDDQASLKLA</sequence>
<comment type="caution">
    <text evidence="1">The sequence shown here is derived from an EMBL/GenBank/DDBJ whole genome shotgun (WGS) entry which is preliminary data.</text>
</comment>
<gene>
    <name evidence="1" type="primary">NCL1_52472</name>
    <name evidence="1" type="ORF">TNCV_420051</name>
</gene>
<dbReference type="AlphaFoldDB" id="A0A8X6S1K5"/>
<dbReference type="EMBL" id="BMAU01021245">
    <property type="protein sequence ID" value="GFY04751.1"/>
    <property type="molecule type" value="Genomic_DNA"/>
</dbReference>
<evidence type="ECO:0000313" key="2">
    <source>
        <dbReference type="Proteomes" id="UP000887159"/>
    </source>
</evidence>
<dbReference type="Proteomes" id="UP000887159">
    <property type="component" value="Unassembled WGS sequence"/>
</dbReference>
<proteinExistence type="predicted"/>
<name>A0A8X6S1K5_TRICX</name>
<reference evidence="1" key="1">
    <citation type="submission" date="2020-08" db="EMBL/GenBank/DDBJ databases">
        <title>Multicomponent nature underlies the extraordinary mechanical properties of spider dragline silk.</title>
        <authorList>
            <person name="Kono N."/>
            <person name="Nakamura H."/>
            <person name="Mori M."/>
            <person name="Yoshida Y."/>
            <person name="Ohtoshi R."/>
            <person name="Malay A.D."/>
            <person name="Moran D.A.P."/>
            <person name="Tomita M."/>
            <person name="Numata K."/>
            <person name="Arakawa K."/>
        </authorList>
    </citation>
    <scope>NUCLEOTIDE SEQUENCE</scope>
</reference>
<accession>A0A8X6S1K5</accession>